<evidence type="ECO:0000256" key="1">
    <source>
        <dbReference type="SAM" id="SignalP"/>
    </source>
</evidence>
<dbReference type="Pfam" id="PF11306">
    <property type="entry name" value="DUF3108"/>
    <property type="match status" value="1"/>
</dbReference>
<proteinExistence type="predicted"/>
<dbReference type="Proteomes" id="UP000319980">
    <property type="component" value="Unassembled WGS sequence"/>
</dbReference>
<feature type="signal peptide" evidence="1">
    <location>
        <begin position="1"/>
        <end position="35"/>
    </location>
</feature>
<keyword evidence="1" id="KW-0732">Signal</keyword>
<dbReference type="EMBL" id="VOHK01000005">
    <property type="protein sequence ID" value="TWT19107.1"/>
    <property type="molecule type" value="Genomic_DNA"/>
</dbReference>
<protein>
    <submittedName>
        <fullName evidence="2">DUF3108 domain-containing protein</fullName>
    </submittedName>
</protein>
<dbReference type="InterPro" id="IPR021457">
    <property type="entry name" value="DUF3108"/>
</dbReference>
<sequence length="270" mass="29514">MTPLHDVRPMRPTPSLLFAAVALTLALAADAPARAQDAAAPADAATLPARASSLQPFVASYEAWYGGKPAGTATMQVVRDDAAARWHIDLGIRGNRGFAGIVGLNLEQSTVFDEANDIYRPLSQSTVRKAAVVFNRKTTGTYDWHSNTAQWSGDISKQRRAPVPIRYGDMSGLLINLAVIRDAEPGKALHYRFVDGGRVRDYDYQVAAQTEPVTVAELSFEAMRVERTNGGNDETIFWIADGVPTPVRILQREDGEDAVDLRLVEYQAMQ</sequence>
<organism evidence="2 3">
    <name type="scientific">Luteimonas marina</name>
    <dbReference type="NCBI Taxonomy" id="488485"/>
    <lineage>
        <taxon>Bacteria</taxon>
        <taxon>Pseudomonadati</taxon>
        <taxon>Pseudomonadota</taxon>
        <taxon>Gammaproteobacteria</taxon>
        <taxon>Lysobacterales</taxon>
        <taxon>Lysobacteraceae</taxon>
        <taxon>Luteimonas</taxon>
    </lineage>
</organism>
<comment type="caution">
    <text evidence="2">The sequence shown here is derived from an EMBL/GenBank/DDBJ whole genome shotgun (WGS) entry which is preliminary data.</text>
</comment>
<feature type="chain" id="PRO_5023014679" evidence="1">
    <location>
        <begin position="36"/>
        <end position="270"/>
    </location>
</feature>
<reference evidence="2 3" key="1">
    <citation type="journal article" date="2008" name="Int. J. Syst. Evol. Microbiol.">
        <title>Luteimonas marina sp. nov., isolated from seawater.</title>
        <authorList>
            <person name="Baik K.S."/>
            <person name="Park S.C."/>
            <person name="Kim M.S."/>
            <person name="Kim E.M."/>
            <person name="Park C."/>
            <person name="Chun J."/>
            <person name="Seong C.N."/>
        </authorList>
    </citation>
    <scope>NUCLEOTIDE SEQUENCE [LARGE SCALE GENOMIC DNA]</scope>
    <source>
        <strain evidence="2 3">FR1330</strain>
    </source>
</reference>
<accession>A0A5C5TZH2</accession>
<name>A0A5C5TZH2_9GAMM</name>
<evidence type="ECO:0000313" key="2">
    <source>
        <dbReference type="EMBL" id="TWT19107.1"/>
    </source>
</evidence>
<evidence type="ECO:0000313" key="3">
    <source>
        <dbReference type="Proteomes" id="UP000319980"/>
    </source>
</evidence>
<dbReference type="AlphaFoldDB" id="A0A5C5TZH2"/>
<dbReference type="OrthoDB" id="6007799at2"/>
<keyword evidence="3" id="KW-1185">Reference proteome</keyword>
<gene>
    <name evidence="2" type="ORF">FQY83_12120</name>
</gene>